<name>A0AA38MBB2_9CUCU</name>
<evidence type="ECO:0000313" key="2">
    <source>
        <dbReference type="Proteomes" id="UP001168821"/>
    </source>
</evidence>
<keyword evidence="2" id="KW-1185">Reference proteome</keyword>
<organism evidence="1 2">
    <name type="scientific">Zophobas morio</name>
    <dbReference type="NCBI Taxonomy" id="2755281"/>
    <lineage>
        <taxon>Eukaryota</taxon>
        <taxon>Metazoa</taxon>
        <taxon>Ecdysozoa</taxon>
        <taxon>Arthropoda</taxon>
        <taxon>Hexapoda</taxon>
        <taxon>Insecta</taxon>
        <taxon>Pterygota</taxon>
        <taxon>Neoptera</taxon>
        <taxon>Endopterygota</taxon>
        <taxon>Coleoptera</taxon>
        <taxon>Polyphaga</taxon>
        <taxon>Cucujiformia</taxon>
        <taxon>Tenebrionidae</taxon>
        <taxon>Zophobas</taxon>
    </lineage>
</organism>
<dbReference type="AlphaFoldDB" id="A0AA38MBB2"/>
<sequence length="117" mass="13743">MLFLLSKTFPYGRLSCGRIVQCWSQFSARQRESRSAEFVPNTLNRLALMRSTSLAERRIRYDLITTYKALSKEQSPIQHLVTTNRDKGLRGQRLKLLKDKFLTTPRQYFLLILEFVA</sequence>
<accession>A0AA38MBB2</accession>
<proteinExistence type="predicted"/>
<protein>
    <submittedName>
        <fullName evidence="1">Uncharacterized protein</fullName>
    </submittedName>
</protein>
<reference evidence="1" key="1">
    <citation type="journal article" date="2023" name="G3 (Bethesda)">
        <title>Whole genome assemblies of Zophobas morio and Tenebrio molitor.</title>
        <authorList>
            <person name="Kaur S."/>
            <person name="Stinson S.A."/>
            <person name="diCenzo G.C."/>
        </authorList>
    </citation>
    <scope>NUCLEOTIDE SEQUENCE</scope>
    <source>
        <strain evidence="1">QUZm001</strain>
    </source>
</reference>
<gene>
    <name evidence="1" type="ORF">Zmor_021787</name>
</gene>
<evidence type="ECO:0000313" key="1">
    <source>
        <dbReference type="EMBL" id="KAJ3650079.1"/>
    </source>
</evidence>
<dbReference type="Proteomes" id="UP001168821">
    <property type="component" value="Unassembled WGS sequence"/>
</dbReference>
<dbReference type="EMBL" id="JALNTZ010000006">
    <property type="protein sequence ID" value="KAJ3650079.1"/>
    <property type="molecule type" value="Genomic_DNA"/>
</dbReference>
<comment type="caution">
    <text evidence="1">The sequence shown here is derived from an EMBL/GenBank/DDBJ whole genome shotgun (WGS) entry which is preliminary data.</text>
</comment>